<gene>
    <name evidence="5" type="ORF">JS533_009000</name>
</gene>
<proteinExistence type="predicted"/>
<feature type="domain" description="HTH lacI-type" evidence="4">
    <location>
        <begin position="12"/>
        <end position="65"/>
    </location>
</feature>
<dbReference type="CDD" id="cd01392">
    <property type="entry name" value="HTH_LacI"/>
    <property type="match status" value="1"/>
</dbReference>
<name>A0ABS9VWW1_9BIFI</name>
<dbReference type="Gene3D" id="1.10.260.40">
    <property type="entry name" value="lambda repressor-like DNA-binding domains"/>
    <property type="match status" value="1"/>
</dbReference>
<dbReference type="EMBL" id="JAFEJT020000037">
    <property type="protein sequence ID" value="MCH9276401.1"/>
    <property type="molecule type" value="Genomic_DNA"/>
</dbReference>
<dbReference type="Proteomes" id="UP000710815">
    <property type="component" value="Unassembled WGS sequence"/>
</dbReference>
<dbReference type="PROSITE" id="PS00356">
    <property type="entry name" value="HTH_LACI_1"/>
    <property type="match status" value="1"/>
</dbReference>
<keyword evidence="3" id="KW-0804">Transcription</keyword>
<dbReference type="InterPro" id="IPR010982">
    <property type="entry name" value="Lambda_DNA-bd_dom_sf"/>
</dbReference>
<evidence type="ECO:0000259" key="4">
    <source>
        <dbReference type="PROSITE" id="PS50932"/>
    </source>
</evidence>
<comment type="caution">
    <text evidence="5">The sequence shown here is derived from an EMBL/GenBank/DDBJ whole genome shotgun (WGS) entry which is preliminary data.</text>
</comment>
<evidence type="ECO:0000256" key="1">
    <source>
        <dbReference type="ARBA" id="ARBA00023015"/>
    </source>
</evidence>
<dbReference type="PROSITE" id="PS50932">
    <property type="entry name" value="HTH_LACI_2"/>
    <property type="match status" value="1"/>
</dbReference>
<dbReference type="SUPFAM" id="SSF53822">
    <property type="entry name" value="Periplasmic binding protein-like I"/>
    <property type="match status" value="1"/>
</dbReference>
<keyword evidence="6" id="KW-1185">Reference proteome</keyword>
<dbReference type="Pfam" id="PF00356">
    <property type="entry name" value="LacI"/>
    <property type="match status" value="1"/>
</dbReference>
<accession>A0ABS9VWW1</accession>
<dbReference type="InterPro" id="IPR046335">
    <property type="entry name" value="LacI/GalR-like_sensor"/>
</dbReference>
<dbReference type="SMART" id="SM00354">
    <property type="entry name" value="HTH_LACI"/>
    <property type="match status" value="1"/>
</dbReference>
<dbReference type="GO" id="GO:0003677">
    <property type="term" value="F:DNA binding"/>
    <property type="evidence" value="ECO:0007669"/>
    <property type="project" value="UniProtKB-KW"/>
</dbReference>
<dbReference type="PANTHER" id="PTHR30146:SF109">
    <property type="entry name" value="HTH-TYPE TRANSCRIPTIONAL REGULATOR GALS"/>
    <property type="match status" value="1"/>
</dbReference>
<dbReference type="PANTHER" id="PTHR30146">
    <property type="entry name" value="LACI-RELATED TRANSCRIPTIONAL REPRESSOR"/>
    <property type="match status" value="1"/>
</dbReference>
<reference evidence="5 6" key="1">
    <citation type="journal article" date="2021" name="Environ. Microbiol.">
        <title>Genetic insights into the dark matter of the mammalian gut microbiota through targeted genome reconstruction.</title>
        <authorList>
            <person name="Lugli G.A."/>
            <person name="Alessandri G."/>
            <person name="Milani C."/>
            <person name="Viappiani A."/>
            <person name="Fontana F."/>
            <person name="Tarracchini C."/>
            <person name="Mancabelli L."/>
            <person name="Argentini C."/>
            <person name="Ruiz L."/>
            <person name="Margolles A."/>
            <person name="van Sinderen D."/>
            <person name="Turroni F."/>
            <person name="Ventura M."/>
        </authorList>
    </citation>
    <scope>NUCLEOTIDE SEQUENCE [LARGE SCALE GENOMIC DNA]</scope>
    <source>
        <strain evidence="5 6">MA1</strain>
    </source>
</reference>
<dbReference type="Pfam" id="PF13377">
    <property type="entry name" value="Peripla_BP_3"/>
    <property type="match status" value="1"/>
</dbReference>
<keyword evidence="2 5" id="KW-0238">DNA-binding</keyword>
<protein>
    <submittedName>
        <fullName evidence="5">LacI family DNA-binding transcriptional regulator</fullName>
    </submittedName>
</protein>
<reference evidence="5 6" key="2">
    <citation type="journal article" date="2021" name="Syst. Appl. Microbiol.">
        <title>Phylogenetic classification of ten novel species belonging to the genus Bifidobacterium comprising B. phasiani sp. nov., B. pongonis sp. nov., B. saguinibicoloris sp. nov., B. colobi sp. nov., B. simiiventris sp. nov., B. santillanense sp. nov., B. miconis sp. nov., B. amazonense sp. nov., B. pluvialisilvae sp. nov., and B. miconisargentati sp. nov.</title>
        <authorList>
            <person name="Lugli G.A."/>
            <person name="Calvete-Torre I."/>
            <person name="Alessandri G."/>
            <person name="Milani C."/>
            <person name="Turroni F."/>
            <person name="Laiolo P."/>
            <person name="Ossiprandi M.C."/>
            <person name="Margolles A."/>
            <person name="Ruiz L."/>
            <person name="Ventura M."/>
        </authorList>
    </citation>
    <scope>NUCLEOTIDE SEQUENCE [LARGE SCALE GENOMIC DNA]</scope>
    <source>
        <strain evidence="5 6">MA1</strain>
    </source>
</reference>
<evidence type="ECO:0000313" key="5">
    <source>
        <dbReference type="EMBL" id="MCH9276401.1"/>
    </source>
</evidence>
<dbReference type="SUPFAM" id="SSF47413">
    <property type="entry name" value="lambda repressor-like DNA-binding domains"/>
    <property type="match status" value="1"/>
</dbReference>
<evidence type="ECO:0000256" key="2">
    <source>
        <dbReference type="ARBA" id="ARBA00023125"/>
    </source>
</evidence>
<sequence length="341" mass="36716">MARRRSTDTKPASIKDVAALAGVSVPTVSRYLNDRGVSDEKRTRIARAIDMLGYRPNPIAQALVNERTSMIAVMCADITLFGQAQTYKGIEQRAHGGGYSPDVFVLGGRDVAHEVRSCLDRNPAGLILMNFDPECADVLDLVPHDLPTAVIAGNRDERFAQISLAEDDGGYRITRHLLELGHRSVQYIGIPGGVGSYSRMAGWQRACREAGIVAPDPIACTWRPQDARAIGRRLADDPAVTAVFAGNDETAMGVIRGLRDGGRRVPDDVSVVGFDDHPLASIWDPAITTIRQDFHRAGAAAFDAVTGIIADLGEGRVDSRTQLVEVPGELVIRQSSGPAAR</sequence>
<dbReference type="InterPro" id="IPR028082">
    <property type="entry name" value="Peripla_BP_I"/>
</dbReference>
<keyword evidence="1" id="KW-0805">Transcription regulation</keyword>
<dbReference type="Gene3D" id="3.40.50.2300">
    <property type="match status" value="2"/>
</dbReference>
<evidence type="ECO:0000256" key="3">
    <source>
        <dbReference type="ARBA" id="ARBA00023163"/>
    </source>
</evidence>
<dbReference type="CDD" id="cd01574">
    <property type="entry name" value="PBP1_LacI"/>
    <property type="match status" value="1"/>
</dbReference>
<organism evidence="5 6">
    <name type="scientific">Bifidobacterium amazonense</name>
    <dbReference type="NCBI Taxonomy" id="2809027"/>
    <lineage>
        <taxon>Bacteria</taxon>
        <taxon>Bacillati</taxon>
        <taxon>Actinomycetota</taxon>
        <taxon>Actinomycetes</taxon>
        <taxon>Bifidobacteriales</taxon>
        <taxon>Bifidobacteriaceae</taxon>
        <taxon>Bifidobacterium</taxon>
    </lineage>
</organism>
<dbReference type="RefSeq" id="WP_241514085.1">
    <property type="nucleotide sequence ID" value="NZ_JAFEJT020000037.1"/>
</dbReference>
<evidence type="ECO:0000313" key="6">
    <source>
        <dbReference type="Proteomes" id="UP000710815"/>
    </source>
</evidence>
<dbReference type="InterPro" id="IPR000843">
    <property type="entry name" value="HTH_LacI"/>
</dbReference>